<dbReference type="Pfam" id="PF17127">
    <property type="entry name" value="DUF5106"/>
    <property type="match status" value="1"/>
</dbReference>
<keyword evidence="5" id="KW-1185">Reference proteome</keyword>
<dbReference type="InterPro" id="IPR033395">
    <property type="entry name" value="DUF5106"/>
</dbReference>
<keyword evidence="1" id="KW-0732">Signal</keyword>
<evidence type="ECO:0000259" key="2">
    <source>
        <dbReference type="Pfam" id="PF14289"/>
    </source>
</evidence>
<dbReference type="Proteomes" id="UP000251889">
    <property type="component" value="Unassembled WGS sequence"/>
</dbReference>
<organism evidence="4 5">
    <name type="scientific">Pseudochryseolinea flava</name>
    <dbReference type="NCBI Taxonomy" id="2059302"/>
    <lineage>
        <taxon>Bacteria</taxon>
        <taxon>Pseudomonadati</taxon>
        <taxon>Bacteroidota</taxon>
        <taxon>Cytophagia</taxon>
        <taxon>Cytophagales</taxon>
        <taxon>Fulvivirgaceae</taxon>
        <taxon>Pseudochryseolinea</taxon>
    </lineage>
</organism>
<dbReference type="Pfam" id="PF14289">
    <property type="entry name" value="DUF4369"/>
    <property type="match status" value="1"/>
</dbReference>
<evidence type="ECO:0008006" key="6">
    <source>
        <dbReference type="Google" id="ProtNLM"/>
    </source>
</evidence>
<dbReference type="InterPro" id="IPR025380">
    <property type="entry name" value="DUF4369"/>
</dbReference>
<feature type="domain" description="DUF4369" evidence="2">
    <location>
        <begin position="24"/>
        <end position="119"/>
    </location>
</feature>
<protein>
    <recommendedName>
        <fullName evidence="6">DUF5106 domain-containing protein</fullName>
    </recommendedName>
</protein>
<feature type="domain" description="DUF5106" evidence="3">
    <location>
        <begin position="209"/>
        <end position="320"/>
    </location>
</feature>
<reference evidence="4 5" key="1">
    <citation type="submission" date="2018-06" db="EMBL/GenBank/DDBJ databases">
        <title>Chryseolinea flavus sp. nov., a member of the phylum Bacteroidetes isolated from soil.</title>
        <authorList>
            <person name="Li Y."/>
            <person name="Wang J."/>
        </authorList>
    </citation>
    <scope>NUCLEOTIDE SEQUENCE [LARGE SCALE GENOMIC DNA]</scope>
    <source>
        <strain evidence="4 5">SDU1-6</strain>
    </source>
</reference>
<dbReference type="EMBL" id="QMFY01000003">
    <property type="protein sequence ID" value="RAW01810.1"/>
    <property type="molecule type" value="Genomic_DNA"/>
</dbReference>
<proteinExistence type="predicted"/>
<dbReference type="SUPFAM" id="SSF52833">
    <property type="entry name" value="Thioredoxin-like"/>
    <property type="match status" value="1"/>
</dbReference>
<name>A0A364Y4D1_9BACT</name>
<evidence type="ECO:0000256" key="1">
    <source>
        <dbReference type="SAM" id="SignalP"/>
    </source>
</evidence>
<evidence type="ECO:0000313" key="4">
    <source>
        <dbReference type="EMBL" id="RAW01810.1"/>
    </source>
</evidence>
<gene>
    <name evidence="4" type="ORF">DQQ10_09200</name>
</gene>
<dbReference type="InterPro" id="IPR036249">
    <property type="entry name" value="Thioredoxin-like_sf"/>
</dbReference>
<feature type="chain" id="PRO_5016727263" description="DUF5106 domain-containing protein" evidence="1">
    <location>
        <begin position="19"/>
        <end position="389"/>
    </location>
</feature>
<dbReference type="OrthoDB" id="6399635at2"/>
<evidence type="ECO:0000313" key="5">
    <source>
        <dbReference type="Proteomes" id="UP000251889"/>
    </source>
</evidence>
<comment type="caution">
    <text evidence="4">The sequence shown here is derived from an EMBL/GenBank/DDBJ whole genome shotgun (WGS) entry which is preliminary data.</text>
</comment>
<sequence length="389" mass="45247">MYRYPLIFFLLLSVVSQAQNKLAYNIQFKVAGWKDTTVYLAHYYGESNWIRDTAHVNSKGEFNFDGKKTLDRGVYMLALNNTKIFEFVVGQNKYFKLETAADSLVQHMKVTGDVDNKLFFEHWIKSLTLQKEAAPYSKILNDSTAYRDKRKDAGERLSKIQEKLRDYQKAIIAKHPETTTAILFKSGMDVAIPAPPKLANGRTDSTFQLRWYRAHFFDNLNLADDALVRMPEPVYSKKLNEYLDKLYIPQADTLIRAIDKLVAVAKKNRETYKYFIFTLMRKFQEPEIMGLDAVYVDIYDKYVATGEMDFWMNESHKKNVKEYAERLRTSLIGKTGANLVMQDLNNQPKSLHAMKNKYTILYIYDPACSHCKKETPKLVTFLDRNKSKV</sequence>
<dbReference type="RefSeq" id="WP_112746551.1">
    <property type="nucleotide sequence ID" value="NZ_QMFY01000003.1"/>
</dbReference>
<dbReference type="Gene3D" id="3.40.30.10">
    <property type="entry name" value="Glutaredoxin"/>
    <property type="match status" value="1"/>
</dbReference>
<feature type="signal peptide" evidence="1">
    <location>
        <begin position="1"/>
        <end position="18"/>
    </location>
</feature>
<evidence type="ECO:0000259" key="3">
    <source>
        <dbReference type="Pfam" id="PF17127"/>
    </source>
</evidence>
<dbReference type="AlphaFoldDB" id="A0A364Y4D1"/>
<accession>A0A364Y4D1</accession>